<dbReference type="GO" id="GO:0046983">
    <property type="term" value="F:protein dimerization activity"/>
    <property type="evidence" value="ECO:0007669"/>
    <property type="project" value="InterPro"/>
</dbReference>
<dbReference type="Pfam" id="PF11461">
    <property type="entry name" value="RILP"/>
    <property type="match status" value="1"/>
</dbReference>
<dbReference type="InterPro" id="IPR034744">
    <property type="entry name" value="RH2"/>
</dbReference>
<accession>A0A3P6RRT1</accession>
<feature type="domain" description="RH2" evidence="1">
    <location>
        <begin position="49"/>
        <end position="114"/>
    </location>
</feature>
<keyword evidence="3" id="KW-1185">Reference proteome</keyword>
<evidence type="ECO:0000259" key="1">
    <source>
        <dbReference type="PROSITE" id="PS51777"/>
    </source>
</evidence>
<proteinExistence type="predicted"/>
<organism evidence="2 3">
    <name type="scientific">Cylicostephanus goldi</name>
    <name type="common">Nematode worm</name>
    <dbReference type="NCBI Taxonomy" id="71465"/>
    <lineage>
        <taxon>Eukaryota</taxon>
        <taxon>Metazoa</taxon>
        <taxon>Ecdysozoa</taxon>
        <taxon>Nematoda</taxon>
        <taxon>Chromadorea</taxon>
        <taxon>Rhabditida</taxon>
        <taxon>Rhabditina</taxon>
        <taxon>Rhabditomorpha</taxon>
        <taxon>Strongyloidea</taxon>
        <taxon>Strongylidae</taxon>
        <taxon>Cylicostephanus</taxon>
    </lineage>
</organism>
<dbReference type="OrthoDB" id="10069524at2759"/>
<evidence type="ECO:0000313" key="2">
    <source>
        <dbReference type="EMBL" id="VDK56745.1"/>
    </source>
</evidence>
<evidence type="ECO:0000313" key="3">
    <source>
        <dbReference type="Proteomes" id="UP000271889"/>
    </source>
</evidence>
<dbReference type="AlphaFoldDB" id="A0A3P6RRT1"/>
<sequence>MYNISNFSIRLRYLRLEKTEEANIQLRRMLSDTDRACKDLQQASQLDDEPRFTLAELREVLQEKNVLKGRVMELEEELENLRPGRKEREVEDLLRFGLFVVRWSSRGRASFWGLNRVYC</sequence>
<dbReference type="Proteomes" id="UP000271889">
    <property type="component" value="Unassembled WGS sequence"/>
</dbReference>
<dbReference type="PROSITE" id="PS51777">
    <property type="entry name" value="RH2"/>
    <property type="match status" value="1"/>
</dbReference>
<protein>
    <recommendedName>
        <fullName evidence="1">RH2 domain-containing protein</fullName>
    </recommendedName>
</protein>
<reference evidence="2 3" key="1">
    <citation type="submission" date="2018-11" db="EMBL/GenBank/DDBJ databases">
        <authorList>
            <consortium name="Pathogen Informatics"/>
        </authorList>
    </citation>
    <scope>NUCLEOTIDE SEQUENCE [LARGE SCALE GENOMIC DNA]</scope>
</reference>
<dbReference type="SUPFAM" id="SSF161256">
    <property type="entry name" value="RILP dimerisation region"/>
    <property type="match status" value="1"/>
</dbReference>
<name>A0A3P6RRT1_CYLGO</name>
<dbReference type="EMBL" id="UYRV01009652">
    <property type="protein sequence ID" value="VDK56745.1"/>
    <property type="molecule type" value="Genomic_DNA"/>
</dbReference>
<dbReference type="InterPro" id="IPR021563">
    <property type="entry name" value="RILP_dimer"/>
</dbReference>
<gene>
    <name evidence="2" type="ORF">CGOC_LOCUS3754</name>
</gene>